<evidence type="ECO:0000313" key="2">
    <source>
        <dbReference type="EMBL" id="OIN60642.1"/>
    </source>
</evidence>
<sequence>MKKHFAVTLLSLGSFSFTFGQTAMYQSTRDRINFSGLSVPTNGGSVLYGFDGNPGKLLGTVYLDSVWQAGFVRFYGKIAPKTDSLAGVPIRLNLQQQEVEVRSNDRSVKVAKAPMIRYFLVNNNAGGVSEFINVREFRGEADNLPGFFEVIANGPVQLLRHHFITVKKGNYNPALNVGSKDDELIKKAAWYVVKEKKAGKFAPGKKAILDLMADKQPQVEAFLKEKKPDLKSDSGLASVFAYYATL</sequence>
<name>A0A1S2VPG5_9BACT</name>
<keyword evidence="1" id="KW-0732">Signal</keyword>
<organism evidence="2 3">
    <name type="scientific">Arsenicibacter rosenii</name>
    <dbReference type="NCBI Taxonomy" id="1750698"/>
    <lineage>
        <taxon>Bacteria</taxon>
        <taxon>Pseudomonadati</taxon>
        <taxon>Bacteroidota</taxon>
        <taxon>Cytophagia</taxon>
        <taxon>Cytophagales</taxon>
        <taxon>Spirosomataceae</taxon>
        <taxon>Arsenicibacter</taxon>
    </lineage>
</organism>
<accession>A0A1S2VPG5</accession>
<evidence type="ECO:0000313" key="3">
    <source>
        <dbReference type="Proteomes" id="UP000181790"/>
    </source>
</evidence>
<dbReference type="Proteomes" id="UP000181790">
    <property type="component" value="Unassembled WGS sequence"/>
</dbReference>
<protein>
    <recommendedName>
        <fullName evidence="4">DUF4369 domain-containing protein</fullName>
    </recommendedName>
</protein>
<dbReference type="RefSeq" id="WP_071501144.1">
    <property type="nucleotide sequence ID" value="NZ_MORL01000001.1"/>
</dbReference>
<feature type="chain" id="PRO_5010353182" description="DUF4369 domain-containing protein" evidence="1">
    <location>
        <begin position="21"/>
        <end position="246"/>
    </location>
</feature>
<gene>
    <name evidence="2" type="ORF">BLX24_00545</name>
</gene>
<comment type="caution">
    <text evidence="2">The sequence shown here is derived from an EMBL/GenBank/DDBJ whole genome shotgun (WGS) entry which is preliminary data.</text>
</comment>
<feature type="signal peptide" evidence="1">
    <location>
        <begin position="1"/>
        <end position="20"/>
    </location>
</feature>
<evidence type="ECO:0008006" key="4">
    <source>
        <dbReference type="Google" id="ProtNLM"/>
    </source>
</evidence>
<proteinExistence type="predicted"/>
<keyword evidence="3" id="KW-1185">Reference proteome</keyword>
<reference evidence="2 3" key="1">
    <citation type="submission" date="2016-10" db="EMBL/GenBank/DDBJ databases">
        <title>Arsenicibacter rosenii gen. nov., sp. nov., an efficient arsenic-methylating bacterium isolated from an arsenic-contaminated paddy soil.</title>
        <authorList>
            <person name="Huang K."/>
        </authorList>
    </citation>
    <scope>NUCLEOTIDE SEQUENCE [LARGE SCALE GENOMIC DNA]</scope>
    <source>
        <strain evidence="2 3">SM-1</strain>
    </source>
</reference>
<dbReference type="OrthoDB" id="759189at2"/>
<dbReference type="EMBL" id="MORL01000001">
    <property type="protein sequence ID" value="OIN60642.1"/>
    <property type="molecule type" value="Genomic_DNA"/>
</dbReference>
<dbReference type="AlphaFoldDB" id="A0A1S2VPG5"/>
<evidence type="ECO:0000256" key="1">
    <source>
        <dbReference type="SAM" id="SignalP"/>
    </source>
</evidence>